<keyword evidence="4 7" id="KW-0812">Transmembrane</keyword>
<evidence type="ECO:0000256" key="2">
    <source>
        <dbReference type="ARBA" id="ARBA00022448"/>
    </source>
</evidence>
<feature type="transmembrane region" description="Helical" evidence="7">
    <location>
        <begin position="142"/>
        <end position="162"/>
    </location>
</feature>
<keyword evidence="3" id="KW-1003">Cell membrane</keyword>
<dbReference type="PANTHER" id="PTHR43744:SF9">
    <property type="entry name" value="POLYGALACTURONAN_RHAMNOGALACTURONAN TRANSPORT SYSTEM PERMEASE PROTEIN YTCP"/>
    <property type="match status" value="1"/>
</dbReference>
<comment type="subcellular location">
    <subcellularLocation>
        <location evidence="1 7">Cell membrane</location>
        <topology evidence="1 7">Multi-pass membrane protein</topology>
    </subcellularLocation>
</comment>
<dbReference type="CDD" id="cd06261">
    <property type="entry name" value="TM_PBP2"/>
    <property type="match status" value="1"/>
</dbReference>
<dbReference type="RefSeq" id="WP_078501811.1">
    <property type="nucleotide sequence ID" value="NZ_MSZX01000011.1"/>
</dbReference>
<evidence type="ECO:0000259" key="8">
    <source>
        <dbReference type="PROSITE" id="PS50928"/>
    </source>
</evidence>
<dbReference type="EMBL" id="MSZX01000011">
    <property type="protein sequence ID" value="OPA74265.1"/>
    <property type="molecule type" value="Genomic_DNA"/>
</dbReference>
<dbReference type="InterPro" id="IPR035906">
    <property type="entry name" value="MetI-like_sf"/>
</dbReference>
<reference evidence="9 10" key="1">
    <citation type="submission" date="2017-01" db="EMBL/GenBank/DDBJ databases">
        <title>Genome analysis of Paenibacillus selenitrireducens ES3-24.</title>
        <authorList>
            <person name="Xu D."/>
            <person name="Yao R."/>
            <person name="Zheng S."/>
        </authorList>
    </citation>
    <scope>NUCLEOTIDE SEQUENCE [LARGE SCALE GENOMIC DNA]</scope>
    <source>
        <strain evidence="9 10">ES3-24</strain>
    </source>
</reference>
<comment type="caution">
    <text evidence="9">The sequence shown here is derived from an EMBL/GenBank/DDBJ whole genome shotgun (WGS) entry which is preliminary data.</text>
</comment>
<evidence type="ECO:0000256" key="5">
    <source>
        <dbReference type="ARBA" id="ARBA00022989"/>
    </source>
</evidence>
<dbReference type="PROSITE" id="PS50928">
    <property type="entry name" value="ABC_TM1"/>
    <property type="match status" value="1"/>
</dbReference>
<dbReference type="PANTHER" id="PTHR43744">
    <property type="entry name" value="ABC TRANSPORTER PERMEASE PROTEIN MG189-RELATED-RELATED"/>
    <property type="match status" value="1"/>
</dbReference>
<dbReference type="AlphaFoldDB" id="A0A1T2X370"/>
<accession>A0A1T2X370</accession>
<proteinExistence type="inferred from homology"/>
<evidence type="ECO:0000313" key="9">
    <source>
        <dbReference type="EMBL" id="OPA74265.1"/>
    </source>
</evidence>
<dbReference type="Pfam" id="PF00528">
    <property type="entry name" value="BPD_transp_1"/>
    <property type="match status" value="1"/>
</dbReference>
<dbReference type="GO" id="GO:0055085">
    <property type="term" value="P:transmembrane transport"/>
    <property type="evidence" value="ECO:0007669"/>
    <property type="project" value="InterPro"/>
</dbReference>
<evidence type="ECO:0000256" key="1">
    <source>
        <dbReference type="ARBA" id="ARBA00004651"/>
    </source>
</evidence>
<evidence type="ECO:0000256" key="3">
    <source>
        <dbReference type="ARBA" id="ARBA00022475"/>
    </source>
</evidence>
<dbReference type="Proteomes" id="UP000190188">
    <property type="component" value="Unassembled WGS sequence"/>
</dbReference>
<comment type="similarity">
    <text evidence="7">Belongs to the binding-protein-dependent transport system permease family.</text>
</comment>
<keyword evidence="2 7" id="KW-0813">Transport</keyword>
<dbReference type="OrthoDB" id="9810086at2"/>
<dbReference type="GO" id="GO:0005886">
    <property type="term" value="C:plasma membrane"/>
    <property type="evidence" value="ECO:0007669"/>
    <property type="project" value="UniProtKB-SubCell"/>
</dbReference>
<feature type="transmembrane region" description="Helical" evidence="7">
    <location>
        <begin position="110"/>
        <end position="130"/>
    </location>
</feature>
<feature type="transmembrane region" description="Helical" evidence="7">
    <location>
        <begin position="258"/>
        <end position="278"/>
    </location>
</feature>
<keyword evidence="6 7" id="KW-0472">Membrane</keyword>
<dbReference type="InterPro" id="IPR000515">
    <property type="entry name" value="MetI-like"/>
</dbReference>
<gene>
    <name evidence="9" type="ORF">BVG16_24370</name>
</gene>
<evidence type="ECO:0000256" key="6">
    <source>
        <dbReference type="ARBA" id="ARBA00023136"/>
    </source>
</evidence>
<protein>
    <submittedName>
        <fullName evidence="9">ABC transporter permease</fullName>
    </submittedName>
</protein>
<keyword evidence="5 7" id="KW-1133">Transmembrane helix</keyword>
<evidence type="ECO:0000313" key="10">
    <source>
        <dbReference type="Proteomes" id="UP000190188"/>
    </source>
</evidence>
<feature type="transmembrane region" description="Helical" evidence="7">
    <location>
        <begin position="71"/>
        <end position="98"/>
    </location>
</feature>
<name>A0A1T2X370_9BACL</name>
<dbReference type="Gene3D" id="1.10.3720.10">
    <property type="entry name" value="MetI-like"/>
    <property type="match status" value="1"/>
</dbReference>
<keyword evidence="10" id="KW-1185">Reference proteome</keyword>
<feature type="domain" description="ABC transmembrane type-1" evidence="8">
    <location>
        <begin position="75"/>
        <end position="278"/>
    </location>
</feature>
<evidence type="ECO:0000256" key="4">
    <source>
        <dbReference type="ARBA" id="ARBA00022692"/>
    </source>
</evidence>
<organism evidence="9 10">
    <name type="scientific">Paenibacillus selenitireducens</name>
    <dbReference type="NCBI Taxonomy" id="1324314"/>
    <lineage>
        <taxon>Bacteria</taxon>
        <taxon>Bacillati</taxon>
        <taxon>Bacillota</taxon>
        <taxon>Bacilli</taxon>
        <taxon>Bacillales</taxon>
        <taxon>Paenibacillaceae</taxon>
        <taxon>Paenibacillus</taxon>
    </lineage>
</organism>
<sequence>MNRRMSKGYQVFNILNLFFLSLLGLIMFLPFLNVIAQSFSSSEAITSGKVSFWPVDFTWINYSYVFSDVSIWRAFGVSVFITVVGTLINLIATATLAYPVSRQEYIGRRMIVLLVLVTMIFSAPLIPNFLLMKNLHLMNTPWAMILPGAISAFNFFVMHSFFKQLPLEVIDSARIDGCGELRMMSSMVAPLSKPVMASLGIFYAVGHWNAYMSALYYIDQPKWWPLQVKLKKMFETDDISIDPGASQFSDLAHTSPEGIKMATIIIATLPIIMIYPFLQKHFVKGLTLGAVKS</sequence>
<evidence type="ECO:0000256" key="7">
    <source>
        <dbReference type="RuleBase" id="RU363032"/>
    </source>
</evidence>
<dbReference type="SUPFAM" id="SSF161098">
    <property type="entry name" value="MetI-like"/>
    <property type="match status" value="1"/>
</dbReference>
<feature type="transmembrane region" description="Helical" evidence="7">
    <location>
        <begin position="12"/>
        <end position="32"/>
    </location>
</feature>
<dbReference type="STRING" id="1324314.BVG16_24370"/>